<dbReference type="GO" id="GO:0008137">
    <property type="term" value="F:NADH dehydrogenase (ubiquinone) activity"/>
    <property type="evidence" value="ECO:0007669"/>
    <property type="project" value="InterPro"/>
</dbReference>
<sequence>MKGGDWSMSLLGDISVWSIYFSVTMVALISILLAALLVKERSLVYGSFMLAGIGISVSGLIAFLGYQIIAAAQLIVYVGASVMLFIVSLSMLGNIKVKTMSIYKTSIISTIAFVAFYFLIDTVEKELGYELGPTIVTSRTMSEFLTSEFLTQLFFISVSALLALISAIYIAKKGGAGKDE</sequence>
<gene>
    <name evidence="2" type="ORF">ENW83_04860</name>
</gene>
<dbReference type="Gene3D" id="1.20.120.1200">
    <property type="entry name" value="NADH-ubiquinone/plastoquinone oxidoreductase chain 6, subunit NuoJ"/>
    <property type="match status" value="1"/>
</dbReference>
<proteinExistence type="predicted"/>
<dbReference type="PANTHER" id="PTHR33269">
    <property type="entry name" value="NADH-UBIQUINONE OXIDOREDUCTASE CHAIN 6"/>
    <property type="match status" value="1"/>
</dbReference>
<comment type="caution">
    <text evidence="2">The sequence shown here is derived from an EMBL/GenBank/DDBJ whole genome shotgun (WGS) entry which is preliminary data.</text>
</comment>
<evidence type="ECO:0000313" key="2">
    <source>
        <dbReference type="EMBL" id="HGZ60516.1"/>
    </source>
</evidence>
<feature type="transmembrane region" description="Helical" evidence="1">
    <location>
        <begin position="149"/>
        <end position="171"/>
    </location>
</feature>
<keyword evidence="1" id="KW-0812">Transmembrane</keyword>
<dbReference type="AlphaFoldDB" id="A0A7J3SLR6"/>
<feature type="transmembrane region" description="Helical" evidence="1">
    <location>
        <begin position="74"/>
        <end position="95"/>
    </location>
</feature>
<organism evidence="2">
    <name type="scientific">Fervidicoccus fontis</name>
    <dbReference type="NCBI Taxonomy" id="683846"/>
    <lineage>
        <taxon>Archaea</taxon>
        <taxon>Thermoproteota</taxon>
        <taxon>Thermoprotei</taxon>
        <taxon>Fervidicoccales</taxon>
        <taxon>Fervidicoccaceae</taxon>
        <taxon>Fervidicoccus</taxon>
    </lineage>
</organism>
<dbReference type="PANTHER" id="PTHR33269:SF17">
    <property type="entry name" value="NADH-UBIQUINONE OXIDOREDUCTASE CHAIN 6"/>
    <property type="match status" value="1"/>
</dbReference>
<reference evidence="2" key="1">
    <citation type="journal article" date="2020" name="mSystems">
        <title>Genome- and Community-Level Interaction Insights into Carbon Utilization and Element Cycling Functions of Hydrothermarchaeota in Hydrothermal Sediment.</title>
        <authorList>
            <person name="Zhou Z."/>
            <person name="Liu Y."/>
            <person name="Xu W."/>
            <person name="Pan J."/>
            <person name="Luo Z.H."/>
            <person name="Li M."/>
        </authorList>
    </citation>
    <scope>NUCLEOTIDE SEQUENCE [LARGE SCALE GENOMIC DNA]</scope>
    <source>
        <strain evidence="2">SpSt-885</strain>
    </source>
</reference>
<accession>A0A7J3SLR6</accession>
<dbReference type="EMBL" id="DTLS01000141">
    <property type="protein sequence ID" value="HGZ60516.1"/>
    <property type="molecule type" value="Genomic_DNA"/>
</dbReference>
<name>A0A7J3SLR6_9CREN</name>
<dbReference type="InterPro" id="IPR001457">
    <property type="entry name" value="NADH_UbQ/plastoQ_OxRdtase_su6"/>
</dbReference>
<protein>
    <submittedName>
        <fullName evidence="2">NADH-quinone oxidoreductase subunit J</fullName>
    </submittedName>
</protein>
<evidence type="ECO:0000256" key="1">
    <source>
        <dbReference type="SAM" id="Phobius"/>
    </source>
</evidence>
<keyword evidence="1" id="KW-0472">Membrane</keyword>
<dbReference type="Pfam" id="PF00499">
    <property type="entry name" value="Oxidored_q3"/>
    <property type="match status" value="1"/>
</dbReference>
<feature type="transmembrane region" description="Helical" evidence="1">
    <location>
        <begin position="14"/>
        <end position="38"/>
    </location>
</feature>
<keyword evidence="1" id="KW-1133">Transmembrane helix</keyword>
<feature type="transmembrane region" description="Helical" evidence="1">
    <location>
        <begin position="102"/>
        <end position="120"/>
    </location>
</feature>
<dbReference type="InterPro" id="IPR042106">
    <property type="entry name" value="Nuo/plastoQ_OxRdtase_6_NuoJ"/>
</dbReference>
<feature type="transmembrane region" description="Helical" evidence="1">
    <location>
        <begin position="45"/>
        <end position="68"/>
    </location>
</feature>